<dbReference type="SUPFAM" id="SSF53098">
    <property type="entry name" value="Ribonuclease H-like"/>
    <property type="match status" value="1"/>
</dbReference>
<dbReference type="InterPro" id="IPR044730">
    <property type="entry name" value="RNase_H-like_dom_plant"/>
</dbReference>
<dbReference type="PANTHER" id="PTHR47723:SF19">
    <property type="entry name" value="POLYNUCLEOTIDYL TRANSFERASE, RIBONUCLEASE H-LIKE SUPERFAMILY PROTEIN"/>
    <property type="match status" value="1"/>
</dbReference>
<dbReference type="GO" id="GO:0003676">
    <property type="term" value="F:nucleic acid binding"/>
    <property type="evidence" value="ECO:0007669"/>
    <property type="project" value="InterPro"/>
</dbReference>
<reference evidence="2 3" key="1">
    <citation type="submission" date="2018-04" db="EMBL/GenBank/DDBJ databases">
        <authorList>
            <person name="Vogel A."/>
        </authorList>
    </citation>
    <scope>NUCLEOTIDE SEQUENCE [LARGE SCALE GENOMIC DNA]</scope>
</reference>
<keyword evidence="3" id="KW-1185">Reference proteome</keyword>
<organism evidence="2 3">
    <name type="scientific">Cuscuta campestris</name>
    <dbReference type="NCBI Taxonomy" id="132261"/>
    <lineage>
        <taxon>Eukaryota</taxon>
        <taxon>Viridiplantae</taxon>
        <taxon>Streptophyta</taxon>
        <taxon>Embryophyta</taxon>
        <taxon>Tracheophyta</taxon>
        <taxon>Spermatophyta</taxon>
        <taxon>Magnoliopsida</taxon>
        <taxon>eudicotyledons</taxon>
        <taxon>Gunneridae</taxon>
        <taxon>Pentapetalae</taxon>
        <taxon>asterids</taxon>
        <taxon>lamiids</taxon>
        <taxon>Solanales</taxon>
        <taxon>Convolvulaceae</taxon>
        <taxon>Cuscuteae</taxon>
        <taxon>Cuscuta</taxon>
        <taxon>Cuscuta subgen. Grammica</taxon>
        <taxon>Cuscuta sect. Cleistogrammica</taxon>
    </lineage>
</organism>
<feature type="domain" description="RNase H type-1" evidence="1">
    <location>
        <begin position="28"/>
        <end position="107"/>
    </location>
</feature>
<dbReference type="EMBL" id="OOIL02000988">
    <property type="protein sequence ID" value="VFQ70999.1"/>
    <property type="molecule type" value="Genomic_DNA"/>
</dbReference>
<dbReference type="InterPro" id="IPR012337">
    <property type="entry name" value="RNaseH-like_sf"/>
</dbReference>
<dbReference type="PANTHER" id="PTHR47723">
    <property type="entry name" value="OS05G0353850 PROTEIN"/>
    <property type="match status" value="1"/>
</dbReference>
<dbReference type="InterPro" id="IPR053151">
    <property type="entry name" value="RNase_H-like"/>
</dbReference>
<sequence>MPKSKADQAARDWVLKWKPAIDQEFTLNVDGSTKNNSKQVWGGGVICSNSVEWLGGFACRTMPTNIEEIEVKTIRIGIQWAWERAVRDHEVQSDAAEVYKWVKGLTSLSGMVNHGLFSQE</sequence>
<protein>
    <recommendedName>
        <fullName evidence="1">RNase H type-1 domain-containing protein</fullName>
    </recommendedName>
</protein>
<gene>
    <name evidence="2" type="ORF">CCAM_LOCUS12775</name>
</gene>
<name>A0A484L3U1_9ASTE</name>
<evidence type="ECO:0000259" key="1">
    <source>
        <dbReference type="Pfam" id="PF13456"/>
    </source>
</evidence>
<dbReference type="Proteomes" id="UP000595140">
    <property type="component" value="Unassembled WGS sequence"/>
</dbReference>
<dbReference type="GO" id="GO:0004523">
    <property type="term" value="F:RNA-DNA hybrid ribonuclease activity"/>
    <property type="evidence" value="ECO:0007669"/>
    <property type="project" value="InterPro"/>
</dbReference>
<dbReference type="InterPro" id="IPR036397">
    <property type="entry name" value="RNaseH_sf"/>
</dbReference>
<dbReference type="OrthoDB" id="1751754at2759"/>
<dbReference type="CDD" id="cd06222">
    <property type="entry name" value="RNase_H_like"/>
    <property type="match status" value="1"/>
</dbReference>
<dbReference type="InterPro" id="IPR002156">
    <property type="entry name" value="RNaseH_domain"/>
</dbReference>
<dbReference type="Pfam" id="PF13456">
    <property type="entry name" value="RVT_3"/>
    <property type="match status" value="1"/>
</dbReference>
<evidence type="ECO:0000313" key="2">
    <source>
        <dbReference type="EMBL" id="VFQ70999.1"/>
    </source>
</evidence>
<accession>A0A484L3U1</accession>
<dbReference type="AlphaFoldDB" id="A0A484L3U1"/>
<evidence type="ECO:0000313" key="3">
    <source>
        <dbReference type="Proteomes" id="UP000595140"/>
    </source>
</evidence>
<proteinExistence type="predicted"/>
<dbReference type="Gene3D" id="3.30.420.10">
    <property type="entry name" value="Ribonuclease H-like superfamily/Ribonuclease H"/>
    <property type="match status" value="1"/>
</dbReference>